<reference evidence="1 3" key="1">
    <citation type="submission" date="2019-09" db="EMBL/GenBank/DDBJ databases">
        <title>Draft genome sequence assemblies of isolates from the urinary tract.</title>
        <authorList>
            <person name="Mores C.R."/>
            <person name="Putonti C."/>
            <person name="Wolfe A.J."/>
        </authorList>
    </citation>
    <scope>NUCLEOTIDE SEQUENCE [LARGE SCALE GENOMIC DNA]</scope>
    <source>
        <strain evidence="1 3">UMB246</strain>
    </source>
</reference>
<name>A0A5N1I5I2_LACJE</name>
<dbReference type="GeneID" id="31743694"/>
<dbReference type="Proteomes" id="UP000327236">
    <property type="component" value="Unassembled WGS sequence"/>
</dbReference>
<proteinExistence type="predicted"/>
<organism evidence="1 3">
    <name type="scientific">Lactobacillus jensenii</name>
    <dbReference type="NCBI Taxonomy" id="109790"/>
    <lineage>
        <taxon>Bacteria</taxon>
        <taxon>Bacillati</taxon>
        <taxon>Bacillota</taxon>
        <taxon>Bacilli</taxon>
        <taxon>Lactobacillales</taxon>
        <taxon>Lactobacillaceae</taxon>
        <taxon>Lactobacillus</taxon>
    </lineage>
</organism>
<sequence length="83" mass="9707">MYNNALKNKTKLFKAGNSWNFRVTSKDRKALDADQNTIFEKIIDPNGQKIIFKKMEAVDPSLDSFMDTFYQEHGDLMKELEDK</sequence>
<reference evidence="2 4" key="2">
    <citation type="submission" date="2024-04" db="EMBL/GenBank/DDBJ databases">
        <title>Three lactobacilli isolated from voided urine samples from females with type 2 diabetes.</title>
        <authorList>
            <person name="Kula A."/>
            <person name="Stegman N."/>
            <person name="Putonti C."/>
        </authorList>
    </citation>
    <scope>NUCLEOTIDE SEQUENCE [LARGE SCALE GENOMIC DNA]</scope>
    <source>
        <strain evidence="2 4">1855</strain>
    </source>
</reference>
<gene>
    <name evidence="2" type="ORF">AAC431_07265</name>
    <name evidence="1" type="ORF">F6H94_08025</name>
</gene>
<evidence type="ECO:0000313" key="2">
    <source>
        <dbReference type="EMBL" id="MEL0565706.1"/>
    </source>
</evidence>
<dbReference type="Proteomes" id="UP001385848">
    <property type="component" value="Unassembled WGS sequence"/>
</dbReference>
<dbReference type="RefSeq" id="WP_021351300.1">
    <property type="nucleotide sequence ID" value="NZ_CATOUV010000001.1"/>
</dbReference>
<accession>A0A5N1I5I2</accession>
<keyword evidence="4" id="KW-1185">Reference proteome</keyword>
<dbReference type="EMBL" id="VYWW01000048">
    <property type="protein sequence ID" value="KAA9320376.1"/>
    <property type="molecule type" value="Genomic_DNA"/>
</dbReference>
<dbReference type="KEGG" id="lje:BUE77_08160"/>
<dbReference type="AlphaFoldDB" id="A0A5N1I5I2"/>
<evidence type="ECO:0000313" key="3">
    <source>
        <dbReference type="Proteomes" id="UP000327236"/>
    </source>
</evidence>
<dbReference type="OrthoDB" id="2313070at2"/>
<evidence type="ECO:0000313" key="4">
    <source>
        <dbReference type="Proteomes" id="UP001385848"/>
    </source>
</evidence>
<comment type="caution">
    <text evidence="1">The sequence shown here is derived from an EMBL/GenBank/DDBJ whole genome shotgun (WGS) entry which is preliminary data.</text>
</comment>
<dbReference type="EMBL" id="JBBVUL010000015">
    <property type="protein sequence ID" value="MEL0565706.1"/>
    <property type="molecule type" value="Genomic_DNA"/>
</dbReference>
<evidence type="ECO:0000313" key="1">
    <source>
        <dbReference type="EMBL" id="KAA9320376.1"/>
    </source>
</evidence>
<protein>
    <submittedName>
        <fullName evidence="1">AbrB family transcriptional regulator</fullName>
    </submittedName>
</protein>